<proteinExistence type="predicted"/>
<dbReference type="Proteomes" id="UP000199600">
    <property type="component" value="Unassembled WGS sequence"/>
</dbReference>
<protein>
    <submittedName>
        <fullName evidence="1">Uncharacterized protein</fullName>
    </submittedName>
</protein>
<name>A0A1A8XML9_9RHOO</name>
<dbReference type="AlphaFoldDB" id="A0A1A8XML9"/>
<accession>A0A1A8XML9</accession>
<evidence type="ECO:0000313" key="1">
    <source>
        <dbReference type="EMBL" id="SBT05901.1"/>
    </source>
</evidence>
<keyword evidence="2" id="KW-1185">Reference proteome</keyword>
<sequence length="66" mass="7251">MGMSILDEREWRRVGAAVPILADLVPTVSDESRCPPEYVGPKTILTPANRLAVVAHRLLLLHHGPD</sequence>
<evidence type="ECO:0000313" key="2">
    <source>
        <dbReference type="Proteomes" id="UP000199600"/>
    </source>
</evidence>
<organism evidence="1 2">
    <name type="scientific">Candidatus Propionivibrio aalborgensis</name>
    <dbReference type="NCBI Taxonomy" id="1860101"/>
    <lineage>
        <taxon>Bacteria</taxon>
        <taxon>Pseudomonadati</taxon>
        <taxon>Pseudomonadota</taxon>
        <taxon>Betaproteobacteria</taxon>
        <taxon>Rhodocyclales</taxon>
        <taxon>Rhodocyclaceae</taxon>
        <taxon>Propionivibrio</taxon>
    </lineage>
</organism>
<gene>
    <name evidence="1" type="ORF">PROAA_170005</name>
</gene>
<dbReference type="EMBL" id="FLQY01000079">
    <property type="protein sequence ID" value="SBT05901.1"/>
    <property type="molecule type" value="Genomic_DNA"/>
</dbReference>
<reference evidence="1 2" key="1">
    <citation type="submission" date="2016-06" db="EMBL/GenBank/DDBJ databases">
        <authorList>
            <person name="Kjaerup R.B."/>
            <person name="Dalgaard T.S."/>
            <person name="Juul-Madsen H.R."/>
        </authorList>
    </citation>
    <scope>NUCLEOTIDE SEQUENCE [LARGE SCALE GENOMIC DNA]</scope>
    <source>
        <strain evidence="1">2</strain>
    </source>
</reference>